<feature type="domain" description="Alcohol dehydrogenase-like C-terminal" evidence="7">
    <location>
        <begin position="206"/>
        <end position="330"/>
    </location>
</feature>
<keyword evidence="4" id="KW-0560">Oxidoreductase</keyword>
<dbReference type="OrthoDB" id="3941538at2759"/>
<dbReference type="InterPro" id="IPR011032">
    <property type="entry name" value="GroES-like_sf"/>
</dbReference>
<dbReference type="InterPro" id="IPR002328">
    <property type="entry name" value="ADH_Zn_CS"/>
</dbReference>
<comment type="caution">
    <text evidence="9">The sequence shown here is derived from an EMBL/GenBank/DDBJ whole genome shotgun (WGS) entry which is preliminary data.</text>
</comment>
<evidence type="ECO:0000256" key="6">
    <source>
        <dbReference type="RuleBase" id="RU361277"/>
    </source>
</evidence>
<dbReference type="STRING" id="61424.A0A2T9YV64"/>
<evidence type="ECO:0000256" key="1">
    <source>
        <dbReference type="ARBA" id="ARBA00001947"/>
    </source>
</evidence>
<evidence type="ECO:0008006" key="11">
    <source>
        <dbReference type="Google" id="ProtNLM"/>
    </source>
</evidence>
<name>A0A2T9YV64_9FUNG</name>
<dbReference type="InterPro" id="IPR013149">
    <property type="entry name" value="ADH-like_C"/>
</dbReference>
<accession>A0A2T9YV64</accession>
<evidence type="ECO:0000256" key="3">
    <source>
        <dbReference type="ARBA" id="ARBA00022833"/>
    </source>
</evidence>
<dbReference type="EMBL" id="MBFT01000155">
    <property type="protein sequence ID" value="PVU96232.1"/>
    <property type="molecule type" value="Genomic_DNA"/>
</dbReference>
<comment type="similarity">
    <text evidence="6">Belongs to the zinc-containing alcohol dehydrogenase family.</text>
</comment>
<proteinExistence type="inferred from homology"/>
<keyword evidence="10" id="KW-1185">Reference proteome</keyword>
<keyword evidence="3 6" id="KW-0862">Zinc</keyword>
<feature type="domain" description="Alcohol dehydrogenase-like N-terminal" evidence="8">
    <location>
        <begin position="36"/>
        <end position="165"/>
    </location>
</feature>
<evidence type="ECO:0000256" key="2">
    <source>
        <dbReference type="ARBA" id="ARBA00022723"/>
    </source>
</evidence>
<sequence length="380" mass="40815">MVSEFENKVITCRAAVAWEAGKPLSLEEIQVAPPKAGEVRIKITNTSLCHSDSFCLSGKDYNQHFPMILGHESAGIVESVGEGVTKVAPGDHVIPLYMPECGQCPFCLSGRTNICLAISQTQNVGLMPDGTTRFSCNGKQIHHFMGISSFSEYTVVSQLSVTKIDKEAPLDKMCLIGCCIPTGYGAATKTANVFKGASVAVFGCGALGLSVIQGAKACGASRIIAIDINPEKSKISSEFGATDFVNPLDHPDKKIEDVIRGMTFLGVDFSFDTSGGRIDVMNSAFECVTIGWGTAVIISLADAGERISTVPFNMITGKKWMGCAFGGEKGSDLNTYVQSYMKGTLKIDEYITKNISLDEINEGLDDLRRGKCIREVIIMK</sequence>
<comment type="cofactor">
    <cofactor evidence="1 6">
        <name>Zn(2+)</name>
        <dbReference type="ChEBI" id="CHEBI:29105"/>
    </cofactor>
</comment>
<keyword evidence="5" id="KW-0520">NAD</keyword>
<dbReference type="Gene3D" id="3.40.50.720">
    <property type="entry name" value="NAD(P)-binding Rossmann-like Domain"/>
    <property type="match status" value="1"/>
</dbReference>
<evidence type="ECO:0000256" key="5">
    <source>
        <dbReference type="ARBA" id="ARBA00023027"/>
    </source>
</evidence>
<dbReference type="AlphaFoldDB" id="A0A2T9YV64"/>
<dbReference type="SUPFAM" id="SSF51735">
    <property type="entry name" value="NAD(P)-binding Rossmann-fold domains"/>
    <property type="match status" value="1"/>
</dbReference>
<keyword evidence="2 6" id="KW-0479">Metal-binding</keyword>
<evidence type="ECO:0000313" key="10">
    <source>
        <dbReference type="Proteomes" id="UP000245699"/>
    </source>
</evidence>
<dbReference type="Pfam" id="PF08240">
    <property type="entry name" value="ADH_N"/>
    <property type="match status" value="1"/>
</dbReference>
<dbReference type="GO" id="GO:0051903">
    <property type="term" value="F:S-(hydroxymethyl)glutathione dehydrogenase [NAD(P)+] activity"/>
    <property type="evidence" value="ECO:0007669"/>
    <property type="project" value="TreeGrafter"/>
</dbReference>
<gene>
    <name evidence="9" type="ORF">BB559_002463</name>
</gene>
<dbReference type="SUPFAM" id="SSF50129">
    <property type="entry name" value="GroES-like"/>
    <property type="match status" value="2"/>
</dbReference>
<dbReference type="GO" id="GO:0005829">
    <property type="term" value="C:cytosol"/>
    <property type="evidence" value="ECO:0007669"/>
    <property type="project" value="TreeGrafter"/>
</dbReference>
<dbReference type="Gene3D" id="3.90.180.10">
    <property type="entry name" value="Medium-chain alcohol dehydrogenases, catalytic domain"/>
    <property type="match status" value="1"/>
</dbReference>
<evidence type="ECO:0000259" key="7">
    <source>
        <dbReference type="Pfam" id="PF00107"/>
    </source>
</evidence>
<dbReference type="InterPro" id="IPR013154">
    <property type="entry name" value="ADH-like_N"/>
</dbReference>
<dbReference type="PROSITE" id="PS00059">
    <property type="entry name" value="ADH_ZINC"/>
    <property type="match status" value="1"/>
</dbReference>
<reference evidence="9 10" key="1">
    <citation type="journal article" date="2018" name="MBio">
        <title>Comparative Genomics Reveals the Core Gene Toolbox for the Fungus-Insect Symbiosis.</title>
        <authorList>
            <person name="Wang Y."/>
            <person name="Stata M."/>
            <person name="Wang W."/>
            <person name="Stajich J.E."/>
            <person name="White M.M."/>
            <person name="Moncalvo J.M."/>
        </authorList>
    </citation>
    <scope>NUCLEOTIDE SEQUENCE [LARGE SCALE GENOMIC DNA]</scope>
    <source>
        <strain evidence="9 10">AUS-77-4</strain>
    </source>
</reference>
<dbReference type="Proteomes" id="UP000245699">
    <property type="component" value="Unassembled WGS sequence"/>
</dbReference>
<dbReference type="GO" id="GO:0008270">
    <property type="term" value="F:zinc ion binding"/>
    <property type="evidence" value="ECO:0007669"/>
    <property type="project" value="InterPro"/>
</dbReference>
<organism evidence="9 10">
    <name type="scientific">Furculomyces boomerangus</name>
    <dbReference type="NCBI Taxonomy" id="61424"/>
    <lineage>
        <taxon>Eukaryota</taxon>
        <taxon>Fungi</taxon>
        <taxon>Fungi incertae sedis</taxon>
        <taxon>Zoopagomycota</taxon>
        <taxon>Kickxellomycotina</taxon>
        <taxon>Harpellomycetes</taxon>
        <taxon>Harpellales</taxon>
        <taxon>Harpellaceae</taxon>
        <taxon>Furculomyces</taxon>
    </lineage>
</organism>
<dbReference type="FunFam" id="3.40.50.720:FF:000003">
    <property type="entry name" value="S-(hydroxymethyl)glutathione dehydrogenase"/>
    <property type="match status" value="1"/>
</dbReference>
<dbReference type="FunFam" id="3.90.180.10:FF:000067">
    <property type="entry name" value="alcohol dehydrogenase 1-like isoform X1"/>
    <property type="match status" value="1"/>
</dbReference>
<evidence type="ECO:0000256" key="4">
    <source>
        <dbReference type="ARBA" id="ARBA00023002"/>
    </source>
</evidence>
<dbReference type="InterPro" id="IPR036291">
    <property type="entry name" value="NAD(P)-bd_dom_sf"/>
</dbReference>
<protein>
    <recommendedName>
        <fullName evidence="11">Enoyl reductase (ER) domain-containing protein</fullName>
    </recommendedName>
</protein>
<dbReference type="PANTHER" id="PTHR43880:SF12">
    <property type="entry name" value="ALCOHOL DEHYDROGENASE CLASS-3"/>
    <property type="match status" value="1"/>
</dbReference>
<dbReference type="PANTHER" id="PTHR43880">
    <property type="entry name" value="ALCOHOL DEHYDROGENASE"/>
    <property type="match status" value="1"/>
</dbReference>
<dbReference type="GO" id="GO:0046294">
    <property type="term" value="P:formaldehyde catabolic process"/>
    <property type="evidence" value="ECO:0007669"/>
    <property type="project" value="TreeGrafter"/>
</dbReference>
<evidence type="ECO:0000313" key="9">
    <source>
        <dbReference type="EMBL" id="PVU96232.1"/>
    </source>
</evidence>
<dbReference type="Pfam" id="PF00107">
    <property type="entry name" value="ADH_zinc_N"/>
    <property type="match status" value="1"/>
</dbReference>
<evidence type="ECO:0000259" key="8">
    <source>
        <dbReference type="Pfam" id="PF08240"/>
    </source>
</evidence>